<comment type="caution">
    <text evidence="1">The sequence shown here is derived from an EMBL/GenBank/DDBJ whole genome shotgun (WGS) entry which is preliminary data.</text>
</comment>
<evidence type="ECO:0000313" key="1">
    <source>
        <dbReference type="EMBL" id="KAJ4391440.1"/>
    </source>
</evidence>
<evidence type="ECO:0000313" key="2">
    <source>
        <dbReference type="Proteomes" id="UP001140453"/>
    </source>
</evidence>
<proteinExistence type="predicted"/>
<dbReference type="Proteomes" id="UP001140453">
    <property type="component" value="Unassembled WGS sequence"/>
</dbReference>
<accession>A0A9W8YTU9</accession>
<name>A0A9W8YTU9_9PEZI</name>
<dbReference type="EMBL" id="JAPEVB010000003">
    <property type="protein sequence ID" value="KAJ4391440.1"/>
    <property type="molecule type" value="Genomic_DNA"/>
</dbReference>
<gene>
    <name evidence="1" type="ORF">N0V93_005057</name>
</gene>
<organism evidence="1 2">
    <name type="scientific">Gnomoniopsis smithogilvyi</name>
    <dbReference type="NCBI Taxonomy" id="1191159"/>
    <lineage>
        <taxon>Eukaryota</taxon>
        <taxon>Fungi</taxon>
        <taxon>Dikarya</taxon>
        <taxon>Ascomycota</taxon>
        <taxon>Pezizomycotina</taxon>
        <taxon>Sordariomycetes</taxon>
        <taxon>Sordariomycetidae</taxon>
        <taxon>Diaporthales</taxon>
        <taxon>Gnomoniaceae</taxon>
        <taxon>Gnomoniopsis</taxon>
    </lineage>
</organism>
<reference evidence="1" key="1">
    <citation type="submission" date="2022-10" db="EMBL/GenBank/DDBJ databases">
        <title>Tapping the CABI collections for fungal endophytes: first genome assemblies for Collariella, Neodidymelliopsis, Ascochyta clinopodiicola, Didymella pomorum, Didymosphaeria variabile, Neocosmospora piperis and Neocucurbitaria cava.</title>
        <authorList>
            <person name="Hill R."/>
        </authorList>
    </citation>
    <scope>NUCLEOTIDE SEQUENCE</scope>
    <source>
        <strain evidence="1">IMI 355082</strain>
    </source>
</reference>
<protein>
    <submittedName>
        <fullName evidence="1">Uncharacterized protein</fullName>
    </submittedName>
</protein>
<dbReference type="OrthoDB" id="5236711at2759"/>
<keyword evidence="2" id="KW-1185">Reference proteome</keyword>
<sequence length="125" mass="14337">MWEHAAVHEVFQALGEMFDQSVAFIRADVLGSDPNSFGFMSGKMRVHVSWGQYIRADTYMALFHELYKARGRWHEDPQQPFNVEEHGILAQAIDRFHEAKGGGSWELKGLDKLARADGYVHEEED</sequence>
<dbReference type="AlphaFoldDB" id="A0A9W8YTU9"/>